<dbReference type="Proteomes" id="UP000828390">
    <property type="component" value="Unassembled WGS sequence"/>
</dbReference>
<protein>
    <submittedName>
        <fullName evidence="2">Uncharacterized protein</fullName>
    </submittedName>
</protein>
<keyword evidence="1" id="KW-0472">Membrane</keyword>
<dbReference type="AlphaFoldDB" id="A0A9D4FJ60"/>
<keyword evidence="3" id="KW-1185">Reference proteome</keyword>
<dbReference type="EMBL" id="JAIWYP010000007">
    <property type="protein sequence ID" value="KAH3798644.1"/>
    <property type="molecule type" value="Genomic_DNA"/>
</dbReference>
<keyword evidence="1" id="KW-0812">Transmembrane</keyword>
<sequence>MEPDTPAIAKYDPNVNSPTNLILPIALMIIPLRDFKTNSRKKAVRKLDANKCKTPRQKPDILSSCLTEKFQMKPEVFPSLVELNTIAAQLAEV</sequence>
<reference evidence="2" key="1">
    <citation type="journal article" date="2019" name="bioRxiv">
        <title>The Genome of the Zebra Mussel, Dreissena polymorpha: A Resource for Invasive Species Research.</title>
        <authorList>
            <person name="McCartney M.A."/>
            <person name="Auch B."/>
            <person name="Kono T."/>
            <person name="Mallez S."/>
            <person name="Zhang Y."/>
            <person name="Obille A."/>
            <person name="Becker A."/>
            <person name="Abrahante J.E."/>
            <person name="Garbe J."/>
            <person name="Badalamenti J.P."/>
            <person name="Herman A."/>
            <person name="Mangelson H."/>
            <person name="Liachko I."/>
            <person name="Sullivan S."/>
            <person name="Sone E.D."/>
            <person name="Koren S."/>
            <person name="Silverstein K.A.T."/>
            <person name="Beckman K.B."/>
            <person name="Gohl D.M."/>
        </authorList>
    </citation>
    <scope>NUCLEOTIDE SEQUENCE</scope>
    <source>
        <strain evidence="2">Duluth1</strain>
        <tissue evidence="2">Whole animal</tissue>
    </source>
</reference>
<name>A0A9D4FJ60_DREPO</name>
<keyword evidence="1" id="KW-1133">Transmembrane helix</keyword>
<evidence type="ECO:0000256" key="1">
    <source>
        <dbReference type="SAM" id="Phobius"/>
    </source>
</evidence>
<evidence type="ECO:0000313" key="2">
    <source>
        <dbReference type="EMBL" id="KAH3798644.1"/>
    </source>
</evidence>
<feature type="transmembrane region" description="Helical" evidence="1">
    <location>
        <begin position="15"/>
        <end position="32"/>
    </location>
</feature>
<comment type="caution">
    <text evidence="2">The sequence shown here is derived from an EMBL/GenBank/DDBJ whole genome shotgun (WGS) entry which is preliminary data.</text>
</comment>
<evidence type="ECO:0000313" key="3">
    <source>
        <dbReference type="Proteomes" id="UP000828390"/>
    </source>
</evidence>
<reference evidence="2" key="2">
    <citation type="submission" date="2020-11" db="EMBL/GenBank/DDBJ databases">
        <authorList>
            <person name="McCartney M.A."/>
            <person name="Auch B."/>
            <person name="Kono T."/>
            <person name="Mallez S."/>
            <person name="Becker A."/>
            <person name="Gohl D.M."/>
            <person name="Silverstein K.A.T."/>
            <person name="Koren S."/>
            <person name="Bechman K.B."/>
            <person name="Herman A."/>
            <person name="Abrahante J.E."/>
            <person name="Garbe J."/>
        </authorList>
    </citation>
    <scope>NUCLEOTIDE SEQUENCE</scope>
    <source>
        <strain evidence="2">Duluth1</strain>
        <tissue evidence="2">Whole animal</tissue>
    </source>
</reference>
<accession>A0A9D4FJ60</accession>
<proteinExistence type="predicted"/>
<organism evidence="2 3">
    <name type="scientific">Dreissena polymorpha</name>
    <name type="common">Zebra mussel</name>
    <name type="synonym">Mytilus polymorpha</name>
    <dbReference type="NCBI Taxonomy" id="45954"/>
    <lineage>
        <taxon>Eukaryota</taxon>
        <taxon>Metazoa</taxon>
        <taxon>Spiralia</taxon>
        <taxon>Lophotrochozoa</taxon>
        <taxon>Mollusca</taxon>
        <taxon>Bivalvia</taxon>
        <taxon>Autobranchia</taxon>
        <taxon>Heteroconchia</taxon>
        <taxon>Euheterodonta</taxon>
        <taxon>Imparidentia</taxon>
        <taxon>Neoheterodontei</taxon>
        <taxon>Myida</taxon>
        <taxon>Dreissenoidea</taxon>
        <taxon>Dreissenidae</taxon>
        <taxon>Dreissena</taxon>
    </lineage>
</organism>
<gene>
    <name evidence="2" type="ORF">DPMN_152245</name>
</gene>